<dbReference type="Gene3D" id="3.10.450.50">
    <property type="match status" value="1"/>
</dbReference>
<reference evidence="4" key="1">
    <citation type="journal article" date="2021" name="Syst. Appl. Microbiol.">
        <title>Roseomonas hellenica sp. nov., isolated from roots of wild-growing Alkanna tinctoria.</title>
        <authorList>
            <person name="Rat A."/>
            <person name="Naranjo H.D."/>
            <person name="Lebbe L."/>
            <person name="Cnockaert M."/>
            <person name="Krigas N."/>
            <person name="Grigoriadou K."/>
            <person name="Maloupa E."/>
            <person name="Willems A."/>
        </authorList>
    </citation>
    <scope>NUCLEOTIDE SEQUENCE [LARGE SCALE GENOMIC DNA]</scope>
    <source>
        <strain evidence="4">LMG 31523</strain>
    </source>
</reference>
<dbReference type="InterPro" id="IPR032710">
    <property type="entry name" value="NTF2-like_dom_sf"/>
</dbReference>
<sequence>MMTRLRSIGVTAMLLLSQVLPASAAEAVGPDDLREIRAVFLRQAEAATAHDIGGIDAVLAHAAPGRPDPVSFIARAYRFWGREAVMEHFRAIFRGTWRFEPDQDAIRIVPLGADTAQIFAPTRVTLDVGGAPATQPFLVEEVAIRTTDGWRIATIVPVPAQ</sequence>
<accession>A0ABS5F1S3</accession>
<comment type="caution">
    <text evidence="3">The sequence shown here is derived from an EMBL/GenBank/DDBJ whole genome shotgun (WGS) entry which is preliminary data.</text>
</comment>
<keyword evidence="4" id="KW-1185">Reference proteome</keyword>
<name>A0ABS5F1S3_9PROT</name>
<evidence type="ECO:0000259" key="2">
    <source>
        <dbReference type="Pfam" id="PF13474"/>
    </source>
</evidence>
<organism evidence="3 4">
    <name type="scientific">Plastoroseomonas hellenica</name>
    <dbReference type="NCBI Taxonomy" id="2687306"/>
    <lineage>
        <taxon>Bacteria</taxon>
        <taxon>Pseudomonadati</taxon>
        <taxon>Pseudomonadota</taxon>
        <taxon>Alphaproteobacteria</taxon>
        <taxon>Acetobacterales</taxon>
        <taxon>Acetobacteraceae</taxon>
        <taxon>Plastoroseomonas</taxon>
    </lineage>
</organism>
<feature type="chain" id="PRO_5045678303" evidence="1">
    <location>
        <begin position="25"/>
        <end position="161"/>
    </location>
</feature>
<feature type="signal peptide" evidence="1">
    <location>
        <begin position="1"/>
        <end position="24"/>
    </location>
</feature>
<dbReference type="SUPFAM" id="SSF54427">
    <property type="entry name" value="NTF2-like"/>
    <property type="match status" value="1"/>
</dbReference>
<proteinExistence type="predicted"/>
<feature type="domain" description="SnoaL-like" evidence="2">
    <location>
        <begin position="36"/>
        <end position="153"/>
    </location>
</feature>
<keyword evidence="1" id="KW-0732">Signal</keyword>
<gene>
    <name evidence="3" type="ORF">GXW71_19290</name>
</gene>
<protein>
    <submittedName>
        <fullName evidence="3">Nuclear transport factor 2 family protein</fullName>
    </submittedName>
</protein>
<dbReference type="EMBL" id="JAAGBB010000023">
    <property type="protein sequence ID" value="MBR0666512.1"/>
    <property type="molecule type" value="Genomic_DNA"/>
</dbReference>
<evidence type="ECO:0000256" key="1">
    <source>
        <dbReference type="SAM" id="SignalP"/>
    </source>
</evidence>
<evidence type="ECO:0000313" key="3">
    <source>
        <dbReference type="EMBL" id="MBR0666512.1"/>
    </source>
</evidence>
<dbReference type="InterPro" id="IPR037401">
    <property type="entry name" value="SnoaL-like"/>
</dbReference>
<dbReference type="RefSeq" id="WP_211854185.1">
    <property type="nucleotide sequence ID" value="NZ_JAAGBB010000023.1"/>
</dbReference>
<dbReference type="Pfam" id="PF13474">
    <property type="entry name" value="SnoaL_3"/>
    <property type="match status" value="1"/>
</dbReference>
<dbReference type="Proteomes" id="UP001196870">
    <property type="component" value="Unassembled WGS sequence"/>
</dbReference>
<evidence type="ECO:0000313" key="4">
    <source>
        <dbReference type="Proteomes" id="UP001196870"/>
    </source>
</evidence>